<evidence type="ECO:0000256" key="2">
    <source>
        <dbReference type="SAM" id="Phobius"/>
    </source>
</evidence>
<feature type="transmembrane region" description="Helical" evidence="2">
    <location>
        <begin position="102"/>
        <end position="123"/>
    </location>
</feature>
<reference evidence="3" key="1">
    <citation type="submission" date="2023-07" db="EMBL/GenBank/DDBJ databases">
        <title>Sorghum-associated microbial communities from plants grown in Nebraska, USA.</title>
        <authorList>
            <person name="Schachtman D."/>
        </authorList>
    </citation>
    <scope>NUCLEOTIDE SEQUENCE</scope>
    <source>
        <strain evidence="3">BE330</strain>
    </source>
</reference>
<evidence type="ECO:0008006" key="5">
    <source>
        <dbReference type="Google" id="ProtNLM"/>
    </source>
</evidence>
<feature type="transmembrane region" description="Helical" evidence="2">
    <location>
        <begin position="70"/>
        <end position="90"/>
    </location>
</feature>
<evidence type="ECO:0000313" key="3">
    <source>
        <dbReference type="EMBL" id="MDR6218528.1"/>
    </source>
</evidence>
<feature type="transmembrane region" description="Helical" evidence="2">
    <location>
        <begin position="43"/>
        <end position="63"/>
    </location>
</feature>
<proteinExistence type="predicted"/>
<dbReference type="EMBL" id="JAVDQK010000004">
    <property type="protein sequence ID" value="MDR6218528.1"/>
    <property type="molecule type" value="Genomic_DNA"/>
</dbReference>
<accession>A0AAE3XCT4</accession>
<evidence type="ECO:0000256" key="1">
    <source>
        <dbReference type="SAM" id="MobiDB-lite"/>
    </source>
</evidence>
<sequence>MKNRFFIQTLLGLLIFAYLFSLIISTAHLSQVYRLYDGSLSPYVSLGLAVALELTAFLLSLISTSLRGQVSLWAPVGSTFALGLVWFGNFYAMRLTAPDQPILITGLFSCFVPLSTMLVGKVLGDLFSLRERLFGQDATGTTLPVATPAPVITQDATGTTLPVAAPAPVITQDRPVTAPTAPPATLPAPVSPRPIQEPASATLAPATPRATSGAGVDRSAPLDEQVLQVLRSTDQPLDADAIALTLITNQEDVKASLARHYRRKQVRIHPSGGYLIS</sequence>
<dbReference type="RefSeq" id="WP_309855099.1">
    <property type="nucleotide sequence ID" value="NZ_JAVDQJ010000005.1"/>
</dbReference>
<dbReference type="AlphaFoldDB" id="A0AAE3XCT4"/>
<keyword evidence="2" id="KW-0472">Membrane</keyword>
<name>A0AAE3XCT4_9DEIO</name>
<evidence type="ECO:0000313" key="4">
    <source>
        <dbReference type="Proteomes" id="UP001185331"/>
    </source>
</evidence>
<feature type="region of interest" description="Disordered" evidence="1">
    <location>
        <begin position="173"/>
        <end position="219"/>
    </location>
</feature>
<comment type="caution">
    <text evidence="3">The sequence shown here is derived from an EMBL/GenBank/DDBJ whole genome shotgun (WGS) entry which is preliminary data.</text>
</comment>
<protein>
    <recommendedName>
        <fullName evidence="5">DUF2637 domain-containing protein</fullName>
    </recommendedName>
</protein>
<keyword evidence="2" id="KW-1133">Transmembrane helix</keyword>
<organism evidence="3 4">
    <name type="scientific">Deinococcus soli</name>
    <name type="common">ex Cha et al. 2016</name>
    <dbReference type="NCBI Taxonomy" id="1309411"/>
    <lineage>
        <taxon>Bacteria</taxon>
        <taxon>Thermotogati</taxon>
        <taxon>Deinococcota</taxon>
        <taxon>Deinococci</taxon>
        <taxon>Deinococcales</taxon>
        <taxon>Deinococcaceae</taxon>
        <taxon>Deinococcus</taxon>
    </lineage>
</organism>
<gene>
    <name evidence="3" type="ORF">J2Y00_002091</name>
</gene>
<keyword evidence="2" id="KW-0812">Transmembrane</keyword>
<dbReference type="Proteomes" id="UP001185331">
    <property type="component" value="Unassembled WGS sequence"/>
</dbReference>
<feature type="compositionally biased region" description="Pro residues" evidence="1">
    <location>
        <begin position="180"/>
        <end position="192"/>
    </location>
</feature>